<evidence type="ECO:0000313" key="1">
    <source>
        <dbReference type="EMBL" id="KAL0479476.1"/>
    </source>
</evidence>
<accession>A0AAW2YRA2</accession>
<comment type="caution">
    <text evidence="1">The sequence shown here is derived from an EMBL/GenBank/DDBJ whole genome shotgun (WGS) entry which is preliminary data.</text>
</comment>
<proteinExistence type="predicted"/>
<organism evidence="1 2">
    <name type="scientific">Acrasis kona</name>
    <dbReference type="NCBI Taxonomy" id="1008807"/>
    <lineage>
        <taxon>Eukaryota</taxon>
        <taxon>Discoba</taxon>
        <taxon>Heterolobosea</taxon>
        <taxon>Tetramitia</taxon>
        <taxon>Eutetramitia</taxon>
        <taxon>Acrasidae</taxon>
        <taxon>Acrasis</taxon>
    </lineage>
</organism>
<dbReference type="Proteomes" id="UP001431209">
    <property type="component" value="Unassembled WGS sequence"/>
</dbReference>
<dbReference type="AlphaFoldDB" id="A0AAW2YRA2"/>
<sequence length="418" mass="46579">MVQVDKVVQAIKPLVKQLEQNTTSLIKDASAQLEKSLIEGGGLSCFKQISDSVQVFPGQEALTNYIVNDLGSMVTIFRAMQNVQDSFHFQDCLAPLLDAFITGMKREIKVKWDAFVRDLEGVFERIRNSVPAALFNVVNDIKTFFQNAANSVGDVLTLLANMVNELPKFLLTKIQTIVSEVENLFSQDLNVQNVDDVKRTHGHVKNLLHIFKDTRNYFQAEIQKAEQVADVLVQLIQKAINLAKAVADEAVEAFKNCVAELCSFLSRSESRLDDVFAINPLLQCLIPVPEEVNNVVQEVRKVKNAFDIAAVERAIREAVDRIKLVTSTVFNTDLIESLKQNVFNMINKMKECDKQFGPVSSELERAETVLNGAERLASGVVAAHDVVLQANKKFEEVSGITSPISSLNKMGKMFSPFK</sequence>
<evidence type="ECO:0000313" key="2">
    <source>
        <dbReference type="Proteomes" id="UP001431209"/>
    </source>
</evidence>
<name>A0AAW2YRA2_9EUKA</name>
<reference evidence="1 2" key="1">
    <citation type="submission" date="2024-03" db="EMBL/GenBank/DDBJ databases">
        <title>The Acrasis kona genome and developmental transcriptomes reveal deep origins of eukaryotic multicellular pathways.</title>
        <authorList>
            <person name="Sheikh S."/>
            <person name="Fu C.-J."/>
            <person name="Brown M.W."/>
            <person name="Baldauf S.L."/>
        </authorList>
    </citation>
    <scope>NUCLEOTIDE SEQUENCE [LARGE SCALE GENOMIC DNA]</scope>
    <source>
        <strain evidence="1 2">ATCC MYA-3509</strain>
    </source>
</reference>
<dbReference type="EMBL" id="JAOPGA020000567">
    <property type="protein sequence ID" value="KAL0479476.1"/>
    <property type="molecule type" value="Genomic_DNA"/>
</dbReference>
<keyword evidence="2" id="KW-1185">Reference proteome</keyword>
<protein>
    <submittedName>
        <fullName evidence="1">Laminin subunit beta</fullName>
    </submittedName>
</protein>
<gene>
    <name evidence="1" type="ORF">AKO1_015152</name>
</gene>